<feature type="domain" description="Laminin G" evidence="2">
    <location>
        <begin position="1"/>
        <end position="133"/>
    </location>
</feature>
<reference evidence="3 4" key="1">
    <citation type="journal article" date="2021" name="Elife">
        <title>Chloroplast acquisition without the gene transfer in kleptoplastic sea slugs, Plakobranchus ocellatus.</title>
        <authorList>
            <person name="Maeda T."/>
            <person name="Takahashi S."/>
            <person name="Yoshida T."/>
            <person name="Shimamura S."/>
            <person name="Takaki Y."/>
            <person name="Nagai Y."/>
            <person name="Toyoda A."/>
            <person name="Suzuki Y."/>
            <person name="Arimoto A."/>
            <person name="Ishii H."/>
            <person name="Satoh N."/>
            <person name="Nishiyama T."/>
            <person name="Hasebe M."/>
            <person name="Maruyama T."/>
            <person name="Minagawa J."/>
            <person name="Obokata J."/>
            <person name="Shigenobu S."/>
        </authorList>
    </citation>
    <scope>NUCLEOTIDE SEQUENCE [LARGE SCALE GENOMIC DNA]</scope>
</reference>
<evidence type="ECO:0000256" key="1">
    <source>
        <dbReference type="PROSITE-ProRule" id="PRU00122"/>
    </source>
</evidence>
<dbReference type="PROSITE" id="PS50025">
    <property type="entry name" value="LAM_G_DOMAIN"/>
    <property type="match status" value="1"/>
</dbReference>
<organism evidence="3 4">
    <name type="scientific">Plakobranchus ocellatus</name>
    <dbReference type="NCBI Taxonomy" id="259542"/>
    <lineage>
        <taxon>Eukaryota</taxon>
        <taxon>Metazoa</taxon>
        <taxon>Spiralia</taxon>
        <taxon>Lophotrochozoa</taxon>
        <taxon>Mollusca</taxon>
        <taxon>Gastropoda</taxon>
        <taxon>Heterobranchia</taxon>
        <taxon>Euthyneura</taxon>
        <taxon>Panpulmonata</taxon>
        <taxon>Sacoglossa</taxon>
        <taxon>Placobranchoidea</taxon>
        <taxon>Plakobranchidae</taxon>
        <taxon>Plakobranchus</taxon>
    </lineage>
</organism>
<gene>
    <name evidence="3" type="ORF">PoB_000946700</name>
</gene>
<protein>
    <submittedName>
        <fullName evidence="3">Neurexin-2-alpha</fullName>
    </submittedName>
</protein>
<dbReference type="SUPFAM" id="SSF49899">
    <property type="entry name" value="Concanavalin A-like lectins/glucanases"/>
    <property type="match status" value="1"/>
</dbReference>
<name>A0AAV3YKN7_9GAST</name>
<keyword evidence="4" id="KW-1185">Reference proteome</keyword>
<proteinExistence type="predicted"/>
<dbReference type="AlphaFoldDB" id="A0AAV3YKN7"/>
<evidence type="ECO:0000259" key="2">
    <source>
        <dbReference type="PROSITE" id="PS50025"/>
    </source>
</evidence>
<dbReference type="Pfam" id="PF02210">
    <property type="entry name" value="Laminin_G_2"/>
    <property type="match status" value="1"/>
</dbReference>
<dbReference type="Proteomes" id="UP000735302">
    <property type="component" value="Unassembled WGS sequence"/>
</dbReference>
<dbReference type="Gene3D" id="2.60.120.200">
    <property type="match status" value="1"/>
</dbReference>
<comment type="caution">
    <text evidence="3">The sequence shown here is derived from an EMBL/GenBank/DDBJ whole genome shotgun (WGS) entry which is preliminary data.</text>
</comment>
<comment type="caution">
    <text evidence="1">Lacks conserved residue(s) required for the propagation of feature annotation.</text>
</comment>
<sequence length="226" mass="25772">MNFVRDEQQSVRIQLGRQLNDGDWHQVEVKRNRMQTTLLVDETQMSDVAFGEDYRIRERNTKNYMYFGGIPLAFRGHAGARKLPAAVLDTQFLGEIRNILYFNCTCLPTRASPLELRGSEDNPREACDIRNDCPPDCPCISGDDDSGCWCEIRQQCSKGGCEEQKIWLSIAGLRVKPGGENRTFNANFVRASALVRVLPHFVKKTKKLINLKSLSAPPYHRLDFFT</sequence>
<dbReference type="InterPro" id="IPR013320">
    <property type="entry name" value="ConA-like_dom_sf"/>
</dbReference>
<accession>A0AAV3YKN7</accession>
<evidence type="ECO:0000313" key="3">
    <source>
        <dbReference type="EMBL" id="GFN82961.1"/>
    </source>
</evidence>
<dbReference type="CDD" id="cd00110">
    <property type="entry name" value="LamG"/>
    <property type="match status" value="1"/>
</dbReference>
<dbReference type="EMBL" id="BLXT01001064">
    <property type="protein sequence ID" value="GFN82961.1"/>
    <property type="molecule type" value="Genomic_DNA"/>
</dbReference>
<evidence type="ECO:0000313" key="4">
    <source>
        <dbReference type="Proteomes" id="UP000735302"/>
    </source>
</evidence>
<dbReference type="InterPro" id="IPR001791">
    <property type="entry name" value="Laminin_G"/>
</dbReference>